<dbReference type="FunFam" id="1.20.120.350:FF:000009">
    <property type="entry name" value="Voltage-dependent T-type calcium channel subunit alpha"/>
    <property type="match status" value="1"/>
</dbReference>
<reference evidence="17" key="1">
    <citation type="submission" date="2021-01" db="EMBL/GenBank/DDBJ databases">
        <authorList>
            <person name="Corre E."/>
            <person name="Pelletier E."/>
            <person name="Niang G."/>
            <person name="Scheremetjew M."/>
            <person name="Finn R."/>
            <person name="Kale V."/>
            <person name="Holt S."/>
            <person name="Cochrane G."/>
            <person name="Meng A."/>
            <person name="Brown T."/>
            <person name="Cohen L."/>
        </authorList>
    </citation>
    <scope>NUCLEOTIDE SEQUENCE</scope>
    <source>
        <strain evidence="17">CCAC1681</strain>
    </source>
</reference>
<feature type="domain" description="Ion transport" evidence="15">
    <location>
        <begin position="391"/>
        <end position="684"/>
    </location>
</feature>
<feature type="transmembrane region" description="Helical" evidence="14">
    <location>
        <begin position="1341"/>
        <end position="1358"/>
    </location>
</feature>
<dbReference type="InterPro" id="IPR027359">
    <property type="entry name" value="Volt_channel_dom_sf"/>
</dbReference>
<evidence type="ECO:0000256" key="6">
    <source>
        <dbReference type="ARBA" id="ARBA00022989"/>
    </source>
</evidence>
<feature type="domain" description="Ion transport" evidence="15">
    <location>
        <begin position="1276"/>
        <end position="1549"/>
    </location>
</feature>
<dbReference type="EMBL" id="HBEN01001291">
    <property type="protein sequence ID" value="CAD8430685.1"/>
    <property type="molecule type" value="Transcribed_RNA"/>
</dbReference>
<feature type="transmembrane region" description="Helical" evidence="14">
    <location>
        <begin position="504"/>
        <end position="529"/>
    </location>
</feature>
<feature type="transmembrane region" description="Helical" evidence="14">
    <location>
        <begin position="1393"/>
        <end position="1418"/>
    </location>
</feature>
<dbReference type="FunFam" id="1.10.287.70:FF:000007">
    <property type="entry name" value="Voltage-dependent L-type calcium channel subunit alpha"/>
    <property type="match status" value="1"/>
</dbReference>
<proteinExistence type="inferred from homology"/>
<comment type="similarity">
    <text evidence="12">Belongs to the calcium channel alpha-1 subunit (TC 1.A.1.11) family.</text>
</comment>
<dbReference type="InterPro" id="IPR043203">
    <property type="entry name" value="VGCC_Ca_Na"/>
</dbReference>
<feature type="transmembrane region" description="Helical" evidence="14">
    <location>
        <begin position="1276"/>
        <end position="1296"/>
    </location>
</feature>
<feature type="compositionally biased region" description="Low complexity" evidence="13">
    <location>
        <begin position="315"/>
        <end position="330"/>
    </location>
</feature>
<feature type="binding site" evidence="11">
    <location>
        <position position="147"/>
    </location>
    <ligand>
        <name>Ca(2+)</name>
        <dbReference type="ChEBI" id="CHEBI:29108"/>
    </ligand>
</feature>
<feature type="domain" description="Ion transport" evidence="15">
    <location>
        <begin position="766"/>
        <end position="1160"/>
    </location>
</feature>
<feature type="region of interest" description="Disordered" evidence="13">
    <location>
        <begin position="1642"/>
        <end position="1747"/>
    </location>
</feature>
<evidence type="ECO:0000256" key="11">
    <source>
        <dbReference type="PIRSR" id="PIRSR602077-1"/>
    </source>
</evidence>
<evidence type="ECO:0000259" key="16">
    <source>
        <dbReference type="Pfam" id="PF16905"/>
    </source>
</evidence>
<dbReference type="InterPro" id="IPR002077">
    <property type="entry name" value="VDCCAlpha1"/>
</dbReference>
<keyword evidence="11" id="KW-0479">Metal-binding</keyword>
<feature type="binding site" evidence="11">
    <location>
        <position position="638"/>
    </location>
    <ligand>
        <name>Ca(2+)</name>
        <dbReference type="ChEBI" id="CHEBI:29108"/>
    </ligand>
</feature>
<dbReference type="Gene3D" id="1.10.287.70">
    <property type="match status" value="4"/>
</dbReference>
<protein>
    <recommendedName>
        <fullName evidence="18">Voltage-gated ion channel superfamily</fullName>
    </recommendedName>
</protein>
<feature type="region of interest" description="Disordered" evidence="13">
    <location>
        <begin position="708"/>
        <end position="727"/>
    </location>
</feature>
<evidence type="ECO:0000256" key="9">
    <source>
        <dbReference type="ARBA" id="ARBA00023180"/>
    </source>
</evidence>
<dbReference type="InterPro" id="IPR005821">
    <property type="entry name" value="Ion_trans_dom"/>
</dbReference>
<keyword evidence="3 14" id="KW-0812">Transmembrane</keyword>
<dbReference type="Gene3D" id="1.10.238.10">
    <property type="entry name" value="EF-hand"/>
    <property type="match status" value="1"/>
</dbReference>
<dbReference type="Gene3D" id="1.20.120.350">
    <property type="entry name" value="Voltage-gated potassium channels. Chain C"/>
    <property type="match status" value="3"/>
</dbReference>
<feature type="transmembrane region" description="Helical" evidence="14">
    <location>
        <begin position="7"/>
        <end position="27"/>
    </location>
</feature>
<dbReference type="GO" id="GO:0005245">
    <property type="term" value="F:voltage-gated calcium channel activity"/>
    <property type="evidence" value="ECO:0007669"/>
    <property type="project" value="InterPro"/>
</dbReference>
<feature type="compositionally biased region" description="Acidic residues" evidence="13">
    <location>
        <begin position="1820"/>
        <end position="1829"/>
    </location>
</feature>
<evidence type="ECO:0000256" key="3">
    <source>
        <dbReference type="ARBA" id="ARBA00022692"/>
    </source>
</evidence>
<keyword evidence="2" id="KW-0813">Transport</keyword>
<feature type="transmembrane region" description="Helical" evidence="14">
    <location>
        <begin position="165"/>
        <end position="192"/>
    </location>
</feature>
<dbReference type="GO" id="GO:0001518">
    <property type="term" value="C:voltage-gated sodium channel complex"/>
    <property type="evidence" value="ECO:0007669"/>
    <property type="project" value="TreeGrafter"/>
</dbReference>
<dbReference type="InterPro" id="IPR031649">
    <property type="entry name" value="GPHH_dom"/>
</dbReference>
<dbReference type="PANTHER" id="PTHR10037">
    <property type="entry name" value="VOLTAGE-GATED CATION CHANNEL CALCIUM AND SODIUM"/>
    <property type="match status" value="1"/>
</dbReference>
<gene>
    <name evidence="17" type="ORF">MSP1401_LOCUS1068</name>
</gene>
<dbReference type="PRINTS" id="PR00167">
    <property type="entry name" value="CACHANNEL"/>
</dbReference>
<feature type="domain" description="Voltage-dependent L-type calcium channel IQ-associated" evidence="16">
    <location>
        <begin position="1563"/>
        <end position="1610"/>
    </location>
</feature>
<sequence>MPLLFDVAVLVSFLFFTFGLVGVQLYSGAFTSRCSTLANAPADCSLCGFDGAVDADTGCDVDACAANVENDEWTPRWVATDADETCGGASSSKWPLVDNHSTAGYKCPAGTDGEFCHDGFENPNYGITSFDNVADAWLTIFQCISLEGWTDVMYYAKDAVSPWSWVYFTSMIIMGAFFAVNLALAVLFVSFVDGRQAAEAEREQSARGGERAMSALLAGEDQTEESYQEIQLANLTGRLELVGTYNHGSGKKRAPPEKVAEATAVVESAEDSTYGSPPTSPASVATPSGIGASFGSNRVTPLPIAKTQTRSSFRNSSNNADAPSTPSSPSGGRTPWLDEGFEDITSWVLSKGAEVEDVHVRDDGVVYISAPSVFTKAQRTCRRLATSQRMASLTMFLIIANTILMASEFYGMPNAMAVAYEIVNYVITSYFALEMAVKLVGLTPRGYVADKFNIFDGVVVIVSVVELIITSTTGDGGGMLSALRTGRLLRVFKLARSWPQLRNIITTILATIPSMSSLAGMLLLFIFIFDLLGMQLFGYQFIFCDSYGVESAEPLCPPNADDCPTREDCYAPCPAAMADFWVTFDADTGAGGLCKAYADAEDGEAVYYARLGVADRPRHHFDDFFWAFITIFQVLTGEDWNAVMYDAMRTVGSWACLYFIAIVVIGNYVVLNLFLAILLDNFSGLDTGGGDGDQDARHAALVELKQAEKQQEEKERRREARKKTEKLRELEKDAANVGGDERRAKAATRRLRLSAMRKSLESFVTHRWFEKSMLFMIVLSSCLLAVDSPVEVDKDSRLKYWLDVSDVFFVGLFVLEAALKIVALGKRYFKNGWNVLDFCIVSLGVASAAITALASSSDENAAVAAKILRAFRALRPLRIASRSAGMKVVMSALFSAIPAISNVALVCILFYLIFGILGLNLFMGRMHRCVDLYTNEPVDPNSWGLSKGELTKTWCKSGPRLITCVDDRRVAVFTGGDDFDQNDPNGFGWQCVSSLVPSFDTTDWTYSSYGGGWTCTASDATRAVLDGTNAIDVGSTFGSAAVAANDAVAAAVATAATTGVLESSCEPTLWYLDWKLPRNYDFDHIGTAMLVLFETATLEMWLEVMYHGVDATEENVHPWRDANPAACVFFVVFIIVGSFFIMNLFVGVTIDKFNEMKEESAAEYEAELNRMRGKIGFTATGALQHGKAYQQKVAAPVLARGYSGSRDVSSKRLEMRGPGKSAATIAAVGAVFVTEEQRRWQQVEKMLMQCKPRRMLDPPPKGWRTPFYRLTNSNEFDAFIGILITLNVGVMCMTHAGESESWSNALFWANAAFAFVFLIEACMKLIGFGVAQYFHDAWNKFDAFVVSLSIAGFALETFTNTKASYLAILRVFRVVRVLRLVKRAKGLQTLLQTLVFSLPALFNVASVLFLFFFIYAVMGMNLFGMVRAGEVLGRHAHFQNFPDAMATLFRSATGERWNGIMHDCMTTSECVEILTTSGAYVAGTYVDLDEVDDLKASPTNFVADTDYVDRCTPNVGVTVFYFVSFILLCGFVMLNLVIAVILDNFESYSQSFALPVSEEDFGEFAEEWSKIDRRASYYMKYEKLPELLRRIRAPLGIRSLPKDLQRDALRRTMFTFDVEVRDGNKVHFVDVLKHLASRVDGVEDPEAEERARSRSERLSMSMSSRSANSRVNGDGSRLDGADGVSGSGKRNAVHPLPRYGDGIPSGTDTPDGRVRKGKPSLLRQMSGSFVWRSSKKKSRSFDDDDLDDDAKDLAPPLVCHHFAAIHVQTMWKGKLARRQAELRKLKKKKRSMRRRKAEGQSLLRETSPASPGNPTSGDDSNGDESHDED</sequence>
<keyword evidence="7" id="KW-0406">Ion transport</keyword>
<keyword evidence="8 14" id="KW-0472">Membrane</keyword>
<keyword evidence="12" id="KW-0109">Calcium transport</keyword>
<dbReference type="Pfam" id="PF00520">
    <property type="entry name" value="Ion_trans"/>
    <property type="match status" value="4"/>
</dbReference>
<dbReference type="GO" id="GO:0046872">
    <property type="term" value="F:metal ion binding"/>
    <property type="evidence" value="ECO:0007669"/>
    <property type="project" value="UniProtKB-KW"/>
</dbReference>
<feature type="transmembrane region" description="Helical" evidence="14">
    <location>
        <begin position="806"/>
        <end position="823"/>
    </location>
</feature>
<evidence type="ECO:0000256" key="4">
    <source>
        <dbReference type="ARBA" id="ARBA00022737"/>
    </source>
</evidence>
<evidence type="ECO:0000256" key="5">
    <source>
        <dbReference type="ARBA" id="ARBA00022882"/>
    </source>
</evidence>
<feature type="compositionally biased region" description="Basic and acidic residues" evidence="13">
    <location>
        <begin position="1648"/>
        <end position="1657"/>
    </location>
</feature>
<keyword evidence="4" id="KW-0677">Repeat</keyword>
<evidence type="ECO:0000256" key="8">
    <source>
        <dbReference type="ARBA" id="ARBA00023136"/>
    </source>
</evidence>
<feature type="transmembrane region" description="Helical" evidence="14">
    <location>
        <begin position="454"/>
        <end position="474"/>
    </location>
</feature>
<feature type="transmembrane region" description="Helical" evidence="14">
    <location>
        <begin position="390"/>
        <end position="410"/>
    </location>
</feature>
<feature type="region of interest" description="Disordered" evidence="13">
    <location>
        <begin position="247"/>
        <end position="336"/>
    </location>
</feature>
<feature type="transmembrane region" description="Helical" evidence="14">
    <location>
        <begin position="1085"/>
        <end position="1102"/>
    </location>
</feature>
<organism evidence="17">
    <name type="scientific">Micromonas pusilla</name>
    <name type="common">Picoplanktonic green alga</name>
    <name type="synonym">Chromulina pusilla</name>
    <dbReference type="NCBI Taxonomy" id="38833"/>
    <lineage>
        <taxon>Eukaryota</taxon>
        <taxon>Viridiplantae</taxon>
        <taxon>Chlorophyta</taxon>
        <taxon>Mamiellophyceae</taxon>
        <taxon>Mamiellales</taxon>
        <taxon>Mamiellaceae</taxon>
        <taxon>Micromonas</taxon>
    </lineage>
</organism>
<evidence type="ECO:0000313" key="17">
    <source>
        <dbReference type="EMBL" id="CAD8430685.1"/>
    </source>
</evidence>
<evidence type="ECO:0000256" key="2">
    <source>
        <dbReference type="ARBA" id="ARBA00022448"/>
    </source>
</evidence>
<dbReference type="PROSITE" id="PS50096">
    <property type="entry name" value="IQ"/>
    <property type="match status" value="1"/>
</dbReference>
<feature type="compositionally biased region" description="Polar residues" evidence="13">
    <location>
        <begin position="1803"/>
        <end position="1819"/>
    </location>
</feature>
<dbReference type="SUPFAM" id="SSF81324">
    <property type="entry name" value="Voltage-gated potassium channels"/>
    <property type="match status" value="4"/>
</dbReference>
<feature type="transmembrane region" description="Helical" evidence="14">
    <location>
        <begin position="835"/>
        <end position="854"/>
    </location>
</feature>
<feature type="transmembrane region" description="Helical" evidence="14">
    <location>
        <begin position="1122"/>
        <end position="1146"/>
    </location>
</feature>
<dbReference type="FunFam" id="1.20.120.350:FF:000068">
    <property type="entry name" value="Sodium channel protein"/>
    <property type="match status" value="1"/>
</dbReference>
<dbReference type="Pfam" id="PF16905">
    <property type="entry name" value="GPHH"/>
    <property type="match status" value="1"/>
</dbReference>
<dbReference type="PANTHER" id="PTHR10037:SF62">
    <property type="entry name" value="SODIUM CHANNEL PROTEIN 60E"/>
    <property type="match status" value="1"/>
</dbReference>
<name>A0A7S0CS56_MICPS</name>
<keyword evidence="10" id="KW-0407">Ion channel</keyword>
<evidence type="ECO:0000256" key="7">
    <source>
        <dbReference type="ARBA" id="ARBA00023065"/>
    </source>
</evidence>
<feature type="compositionally biased region" description="Low complexity" evidence="13">
    <location>
        <begin position="1658"/>
        <end position="1670"/>
    </location>
</feature>
<keyword evidence="11 12" id="KW-0106">Calcium</keyword>
<evidence type="ECO:0000256" key="12">
    <source>
        <dbReference type="RuleBase" id="RU003808"/>
    </source>
</evidence>
<feature type="domain" description="Ion transport" evidence="15">
    <location>
        <begin position="1"/>
        <end position="197"/>
    </location>
</feature>
<evidence type="ECO:0008006" key="18">
    <source>
        <dbReference type="Google" id="ProtNLM"/>
    </source>
</evidence>
<feature type="transmembrane region" description="Helical" evidence="14">
    <location>
        <begin position="892"/>
        <end position="919"/>
    </location>
</feature>
<evidence type="ECO:0000256" key="10">
    <source>
        <dbReference type="ARBA" id="ARBA00023303"/>
    </source>
</evidence>
<feature type="compositionally biased region" description="Basic residues" evidence="13">
    <location>
        <begin position="1784"/>
        <end position="1796"/>
    </location>
</feature>
<feature type="transmembrane region" description="Helical" evidence="14">
    <location>
        <begin position="1308"/>
        <end position="1334"/>
    </location>
</feature>
<evidence type="ECO:0000259" key="15">
    <source>
        <dbReference type="Pfam" id="PF00520"/>
    </source>
</evidence>
<feature type="transmembrane region" description="Helical" evidence="14">
    <location>
        <begin position="657"/>
        <end position="679"/>
    </location>
</feature>
<feature type="transmembrane region" description="Helical" evidence="14">
    <location>
        <begin position="422"/>
        <end position="442"/>
    </location>
</feature>
<dbReference type="GO" id="GO:0005891">
    <property type="term" value="C:voltage-gated calcium channel complex"/>
    <property type="evidence" value="ECO:0007669"/>
    <property type="project" value="InterPro"/>
</dbReference>
<keyword evidence="9" id="KW-0325">Glycoprotein</keyword>
<feature type="region of interest" description="Disordered" evidence="13">
    <location>
        <begin position="1784"/>
        <end position="1829"/>
    </location>
</feature>
<evidence type="ECO:0000256" key="14">
    <source>
        <dbReference type="SAM" id="Phobius"/>
    </source>
</evidence>
<evidence type="ECO:0000256" key="13">
    <source>
        <dbReference type="SAM" id="MobiDB-lite"/>
    </source>
</evidence>
<accession>A0A7S0CS56</accession>
<comment type="subcellular location">
    <subcellularLocation>
        <location evidence="1 12">Membrane</location>
        <topology evidence="1 12">Multi-pass membrane protein</topology>
    </subcellularLocation>
</comment>
<keyword evidence="5 12" id="KW-0851">Voltage-gated channel</keyword>
<feature type="compositionally biased region" description="Basic and acidic residues" evidence="13">
    <location>
        <begin position="708"/>
        <end position="718"/>
    </location>
</feature>
<keyword evidence="6 14" id="KW-1133">Transmembrane helix</keyword>
<dbReference type="GO" id="GO:0005248">
    <property type="term" value="F:voltage-gated sodium channel activity"/>
    <property type="evidence" value="ECO:0007669"/>
    <property type="project" value="TreeGrafter"/>
</dbReference>
<keyword evidence="12" id="KW-0107">Calcium channel</keyword>
<feature type="transmembrane region" description="Helical" evidence="14">
    <location>
        <begin position="1519"/>
        <end position="1542"/>
    </location>
</feature>
<evidence type="ECO:0000256" key="1">
    <source>
        <dbReference type="ARBA" id="ARBA00004141"/>
    </source>
</evidence>